<proteinExistence type="predicted"/>
<evidence type="ECO:0000313" key="2">
    <source>
        <dbReference type="EMBL" id="QRV39211.1"/>
    </source>
</evidence>
<feature type="region of interest" description="Disordered" evidence="1">
    <location>
        <begin position="307"/>
        <end position="357"/>
    </location>
</feature>
<feature type="compositionally biased region" description="Basic and acidic residues" evidence="1">
    <location>
        <begin position="318"/>
        <end position="328"/>
    </location>
</feature>
<sequence length="357" mass="39921">MRHGQTETLDEKHQRLLEAFVLRARRVEEHSLAADWDALVELTRMSINVRVERGEVRISYELPPEEVVESAAARIRPILLEQEDCFHMKALSALGYTCRAAPQDAAWLRAARAEWRTRVSPATRDESGYWVMVADTSTGEERDLDAYGLAMAWIYGDVVHHDPERRKEGDTFGLRDRFRAAVPLVAWAMVGTIELLNFVRALNEAGMLNLRQEVFNEQVALKSTAWEERAEMYYAPVGAQPPSLATSPMPEGWLPLSKASDLSVFRHHIAGQLLNTESAPSMTYLPSPEEIEAARTPAGGWKRDQLAARGVPWPPPKGWKDELTERWKAARPAGPPAPPPTPAPAPADFAQDTLDFG</sequence>
<organism evidence="2 3">
    <name type="scientific">Streptomyces californicus</name>
    <dbReference type="NCBI Taxonomy" id="67351"/>
    <lineage>
        <taxon>Bacteria</taxon>
        <taxon>Bacillati</taxon>
        <taxon>Actinomycetota</taxon>
        <taxon>Actinomycetes</taxon>
        <taxon>Kitasatosporales</taxon>
        <taxon>Streptomycetaceae</taxon>
        <taxon>Streptomyces</taxon>
    </lineage>
</organism>
<gene>
    <name evidence="2" type="ORF">I6J42_34645</name>
</gene>
<protein>
    <submittedName>
        <fullName evidence="2">Uncharacterized protein</fullName>
    </submittedName>
</protein>
<dbReference type="RefSeq" id="WP_205030209.1">
    <property type="nucleotide sequence ID" value="NZ_CP070247.1"/>
</dbReference>
<name>A0ABD7DD48_9ACTN</name>
<evidence type="ECO:0000313" key="3">
    <source>
        <dbReference type="Proteomes" id="UP000623926"/>
    </source>
</evidence>
<geneLocation type="plasmid" evidence="2 3">
    <name>unnamed3</name>
</geneLocation>
<evidence type="ECO:0000256" key="1">
    <source>
        <dbReference type="SAM" id="MobiDB-lite"/>
    </source>
</evidence>
<feature type="compositionally biased region" description="Pro residues" evidence="1">
    <location>
        <begin position="333"/>
        <end position="345"/>
    </location>
</feature>
<dbReference type="AlphaFoldDB" id="A0ABD7DD48"/>
<dbReference type="Proteomes" id="UP000623926">
    <property type="component" value="Plasmid unnamed3"/>
</dbReference>
<accession>A0ABD7DD48</accession>
<dbReference type="EMBL" id="CP070247">
    <property type="protein sequence ID" value="QRV39211.1"/>
    <property type="molecule type" value="Genomic_DNA"/>
</dbReference>
<keyword evidence="2" id="KW-0614">Plasmid</keyword>
<reference evidence="2 3" key="1">
    <citation type="submission" date="2021-02" db="EMBL/GenBank/DDBJ databases">
        <title>FDA dAtabase for Regulatory Grade micrObial Sequences (FDA-ARGOS): Supporting development and validation of Infectious Disease Dx tests.</title>
        <authorList>
            <person name="Sproer C."/>
            <person name="Gronow S."/>
            <person name="Severitt S."/>
            <person name="Schroder I."/>
            <person name="Tallon L."/>
            <person name="Sadzewicz L."/>
            <person name="Zhao X."/>
            <person name="Boylan J."/>
            <person name="Ott S."/>
            <person name="Bowen H."/>
            <person name="Vavikolanu K."/>
            <person name="Mehta A."/>
            <person name="Aluvathingal J."/>
            <person name="Nadendla S."/>
            <person name="Lowell S."/>
            <person name="Myers T."/>
            <person name="Yan Y."/>
            <person name="Sichtig H."/>
        </authorList>
    </citation>
    <scope>NUCLEOTIDE SEQUENCE [LARGE SCALE GENOMIC DNA]</scope>
    <source>
        <strain evidence="2 3">FDAARGOS_1212</strain>
        <plasmid evidence="2 3">unnamed3</plasmid>
    </source>
</reference>